<sequence length="299" mass="32817">MQEPAEPLSFQKPIVIGSPSNSKANTGFSSSIDSRFIEKDTLKDSACTSINGAAEAEEVESTAGTAEDNSGDKMCRICFSGPEEVELGKLISPCLCKGTIRYVHIECLNAWRVRSQKKSSFFQCDECKYKYAFRRTTIAKLATNRAVLFLVTIILFGICVILGGICTKFCLYMMDSEIGSEIFGEEEMTLASIFRIDGRNFRLGLSFVGIVGLFQLMLSFLWIGPFPSFGMRGGSIGGGFGGGGGSRGDGNVAAVVFLIFIIVGVIKSMWETYKLVRAISRIVLERLEMRILEVNESRE</sequence>
<feature type="transmembrane region" description="Helical" evidence="5">
    <location>
        <begin position="146"/>
        <end position="166"/>
    </location>
</feature>
<feature type="transmembrane region" description="Helical" evidence="5">
    <location>
        <begin position="252"/>
        <end position="270"/>
    </location>
</feature>
<comment type="caution">
    <text evidence="7">The sequence shown here is derived from an EMBL/GenBank/DDBJ whole genome shotgun (WGS) entry which is preliminary data.</text>
</comment>
<evidence type="ECO:0000256" key="1">
    <source>
        <dbReference type="ARBA" id="ARBA00022723"/>
    </source>
</evidence>
<feature type="transmembrane region" description="Helical" evidence="5">
    <location>
        <begin position="203"/>
        <end position="223"/>
    </location>
</feature>
<evidence type="ECO:0000256" key="3">
    <source>
        <dbReference type="ARBA" id="ARBA00022833"/>
    </source>
</evidence>
<keyword evidence="5" id="KW-1133">Transmembrane helix</keyword>
<keyword evidence="5" id="KW-0472">Membrane</keyword>
<accession>A0A9N9CUY5</accession>
<keyword evidence="8" id="KW-1185">Reference proteome</keyword>
<protein>
    <submittedName>
        <fullName evidence="7">5708_t:CDS:1</fullName>
    </submittedName>
</protein>
<dbReference type="PANTHER" id="PTHR46347:SF1">
    <property type="entry name" value="RING_FYVE_PHD ZINC FINGER SUPERFAMILY PROTEIN"/>
    <property type="match status" value="1"/>
</dbReference>
<proteinExistence type="predicted"/>
<keyword evidence="1" id="KW-0479">Metal-binding</keyword>
<keyword evidence="2" id="KW-0863">Zinc-finger</keyword>
<dbReference type="InterPro" id="IPR011016">
    <property type="entry name" value="Znf_RING-CH"/>
</dbReference>
<evidence type="ECO:0000259" key="6">
    <source>
        <dbReference type="PROSITE" id="PS51292"/>
    </source>
</evidence>
<dbReference type="CDD" id="cd16495">
    <property type="entry name" value="RING_CH-C4HC3_MARCH"/>
    <property type="match status" value="1"/>
</dbReference>
<dbReference type="SUPFAM" id="SSF57850">
    <property type="entry name" value="RING/U-box"/>
    <property type="match status" value="1"/>
</dbReference>
<keyword evidence="5" id="KW-0812">Transmembrane</keyword>
<dbReference type="PANTHER" id="PTHR46347">
    <property type="entry name" value="RING/FYVE/PHD ZINC FINGER SUPERFAMILY PROTEIN"/>
    <property type="match status" value="1"/>
</dbReference>
<feature type="region of interest" description="Disordered" evidence="4">
    <location>
        <begin position="1"/>
        <end position="29"/>
    </location>
</feature>
<evidence type="ECO:0000313" key="7">
    <source>
        <dbReference type="EMBL" id="CAG8613489.1"/>
    </source>
</evidence>
<reference evidence="7" key="1">
    <citation type="submission" date="2021-06" db="EMBL/GenBank/DDBJ databases">
        <authorList>
            <person name="Kallberg Y."/>
            <person name="Tangrot J."/>
            <person name="Rosling A."/>
        </authorList>
    </citation>
    <scope>NUCLEOTIDE SEQUENCE</scope>
    <source>
        <strain evidence="7">IA702</strain>
    </source>
</reference>
<dbReference type="InterPro" id="IPR013083">
    <property type="entry name" value="Znf_RING/FYVE/PHD"/>
</dbReference>
<evidence type="ECO:0000256" key="4">
    <source>
        <dbReference type="SAM" id="MobiDB-lite"/>
    </source>
</evidence>
<dbReference type="Gene3D" id="3.30.40.10">
    <property type="entry name" value="Zinc/RING finger domain, C3HC4 (zinc finger)"/>
    <property type="match status" value="1"/>
</dbReference>
<dbReference type="EMBL" id="CAJVPJ010002122">
    <property type="protein sequence ID" value="CAG8613489.1"/>
    <property type="molecule type" value="Genomic_DNA"/>
</dbReference>
<dbReference type="Proteomes" id="UP000789572">
    <property type="component" value="Unassembled WGS sequence"/>
</dbReference>
<evidence type="ECO:0000256" key="5">
    <source>
        <dbReference type="SAM" id="Phobius"/>
    </source>
</evidence>
<dbReference type="GO" id="GO:0008270">
    <property type="term" value="F:zinc ion binding"/>
    <property type="evidence" value="ECO:0007669"/>
    <property type="project" value="UniProtKB-KW"/>
</dbReference>
<feature type="domain" description="RING-CH-type" evidence="6">
    <location>
        <begin position="67"/>
        <end position="134"/>
    </location>
</feature>
<evidence type="ECO:0000256" key="2">
    <source>
        <dbReference type="ARBA" id="ARBA00022771"/>
    </source>
</evidence>
<evidence type="ECO:0000313" key="8">
    <source>
        <dbReference type="Proteomes" id="UP000789572"/>
    </source>
</evidence>
<dbReference type="PROSITE" id="PS51292">
    <property type="entry name" value="ZF_RING_CH"/>
    <property type="match status" value="1"/>
</dbReference>
<name>A0A9N9CUY5_9GLOM</name>
<dbReference type="AlphaFoldDB" id="A0A9N9CUY5"/>
<feature type="compositionally biased region" description="Polar residues" evidence="4">
    <location>
        <begin position="18"/>
        <end position="29"/>
    </location>
</feature>
<gene>
    <name evidence="7" type="ORF">POCULU_LOCUS8065</name>
</gene>
<organism evidence="7 8">
    <name type="scientific">Paraglomus occultum</name>
    <dbReference type="NCBI Taxonomy" id="144539"/>
    <lineage>
        <taxon>Eukaryota</taxon>
        <taxon>Fungi</taxon>
        <taxon>Fungi incertae sedis</taxon>
        <taxon>Mucoromycota</taxon>
        <taxon>Glomeromycotina</taxon>
        <taxon>Glomeromycetes</taxon>
        <taxon>Paraglomerales</taxon>
        <taxon>Paraglomeraceae</taxon>
        <taxon>Paraglomus</taxon>
    </lineage>
</organism>
<dbReference type="OrthoDB" id="264354at2759"/>
<keyword evidence="3" id="KW-0862">Zinc</keyword>
<dbReference type="Pfam" id="PF12906">
    <property type="entry name" value="RINGv"/>
    <property type="match status" value="1"/>
</dbReference>
<dbReference type="SMART" id="SM00744">
    <property type="entry name" value="RINGv"/>
    <property type="match status" value="1"/>
</dbReference>